<dbReference type="InterPro" id="IPR036188">
    <property type="entry name" value="FAD/NAD-bd_sf"/>
</dbReference>
<evidence type="ECO:0000256" key="5">
    <source>
        <dbReference type="ARBA" id="ARBA00022946"/>
    </source>
</evidence>
<evidence type="ECO:0000256" key="3">
    <source>
        <dbReference type="ARBA" id="ARBA00022630"/>
    </source>
</evidence>
<evidence type="ECO:0000313" key="12">
    <source>
        <dbReference type="EMBL" id="AWM32271.1"/>
    </source>
</evidence>
<dbReference type="EMBL" id="CP029145">
    <property type="protein sequence ID" value="AWM32271.1"/>
    <property type="molecule type" value="Genomic_DNA"/>
</dbReference>
<keyword evidence="4" id="KW-0274">FAD</keyword>
<sequence>MPGTTQLNLNIPDTTKPRVVVVGGGFAAVNFVKSLPGHQYQVVMLSKTNYFGFWPLLYQVATAGLESESIGEPLRQLFDGHEDFHFRSVAVIGLDPDQNLVHTAINDLPYDYLVLATGTKTDYFGNAEIEKNAFSLKDISEAVDLRNQLLRSFELANLTQDPAERQRLLNFVIAGAGPTGVELSGALAQMRSHVLPADYPDLDITKMNIYLVDGVDRVLPPMSAYASQHAHSYLQELGVQFKLNQLVDSYDGQTVKLKDGETLETRTLIWAAGVTGNLVAGLPDDRVEHGRYLVNHYNMVQGYQNVFAIGDVALMKTKDYPKGHPQVSPPAMQQGTHLAQNLARERRGEVWAPFAYLDKGTLAIVGRSRAVADLPGGFHLGGLLAWITWLTVHIYYLSGFRNKLVVTANWAYRLFTRQPGTRIILETNNQRSVRRPA</sequence>
<dbReference type="SUPFAM" id="SSF51905">
    <property type="entry name" value="FAD/NAD(P)-binding domain"/>
    <property type="match status" value="1"/>
</dbReference>
<dbReference type="EC" id="1.6.5.9" evidence="2"/>
<keyword evidence="13" id="KW-1185">Reference proteome</keyword>
<keyword evidence="7" id="KW-0520">NAD</keyword>
<dbReference type="Pfam" id="PF07992">
    <property type="entry name" value="Pyr_redox_2"/>
    <property type="match status" value="1"/>
</dbReference>
<evidence type="ECO:0000259" key="11">
    <source>
        <dbReference type="Pfam" id="PF22366"/>
    </source>
</evidence>
<keyword evidence="9" id="KW-0472">Membrane</keyword>
<feature type="domain" description="FAD/NAD(P)-binding" evidence="10">
    <location>
        <begin position="18"/>
        <end position="335"/>
    </location>
</feature>
<comment type="similarity">
    <text evidence="1">Belongs to the NADH dehydrogenase family.</text>
</comment>
<dbReference type="AlphaFoldDB" id="A0A2Z3GJ42"/>
<keyword evidence="9" id="KW-0812">Transmembrane</keyword>
<dbReference type="GO" id="GO:0050136">
    <property type="term" value="F:NADH dehydrogenase (quinone) (non-electrogenic) activity"/>
    <property type="evidence" value="ECO:0007669"/>
    <property type="project" value="UniProtKB-EC"/>
</dbReference>
<protein>
    <recommendedName>
        <fullName evidence="2">NADH:ubiquinone reductase (non-electrogenic)</fullName>
        <ecNumber evidence="2">1.6.5.9</ecNumber>
    </recommendedName>
</protein>
<evidence type="ECO:0000256" key="9">
    <source>
        <dbReference type="SAM" id="Phobius"/>
    </source>
</evidence>
<dbReference type="PRINTS" id="PR00368">
    <property type="entry name" value="FADPNR"/>
</dbReference>
<keyword evidence="3" id="KW-0285">Flavoprotein</keyword>
<evidence type="ECO:0000256" key="2">
    <source>
        <dbReference type="ARBA" id="ARBA00012637"/>
    </source>
</evidence>
<gene>
    <name evidence="12" type="ORF">DDQ68_05370</name>
</gene>
<evidence type="ECO:0000256" key="7">
    <source>
        <dbReference type="ARBA" id="ARBA00023027"/>
    </source>
</evidence>
<keyword evidence="5" id="KW-0809">Transit peptide</keyword>
<dbReference type="RefSeq" id="WP_109655390.1">
    <property type="nucleotide sequence ID" value="NZ_CP029145.1"/>
</dbReference>
<dbReference type="Pfam" id="PF22366">
    <property type="entry name" value="NDH2_C"/>
    <property type="match status" value="1"/>
</dbReference>
<proteinExistence type="inferred from homology"/>
<organism evidence="12 13">
    <name type="scientific">Hymenobacter nivis</name>
    <dbReference type="NCBI Taxonomy" id="1850093"/>
    <lineage>
        <taxon>Bacteria</taxon>
        <taxon>Pseudomonadati</taxon>
        <taxon>Bacteroidota</taxon>
        <taxon>Cytophagia</taxon>
        <taxon>Cytophagales</taxon>
        <taxon>Hymenobacteraceae</taxon>
        <taxon>Hymenobacter</taxon>
    </lineage>
</organism>
<feature type="transmembrane region" description="Helical" evidence="9">
    <location>
        <begin position="377"/>
        <end position="397"/>
    </location>
</feature>
<evidence type="ECO:0000256" key="1">
    <source>
        <dbReference type="ARBA" id="ARBA00005272"/>
    </source>
</evidence>
<evidence type="ECO:0000256" key="4">
    <source>
        <dbReference type="ARBA" id="ARBA00022827"/>
    </source>
</evidence>
<keyword evidence="9" id="KW-1133">Transmembrane helix</keyword>
<feature type="domain" description="External alternative NADH-ubiquinone oxidoreductase-like C-terminal" evidence="11">
    <location>
        <begin position="359"/>
        <end position="416"/>
    </location>
</feature>
<evidence type="ECO:0000313" key="13">
    <source>
        <dbReference type="Proteomes" id="UP000245999"/>
    </source>
</evidence>
<accession>A0A2Z3GJ42</accession>
<name>A0A2Z3GJ42_9BACT</name>
<dbReference type="PANTHER" id="PTHR43706">
    <property type="entry name" value="NADH DEHYDROGENASE"/>
    <property type="match status" value="1"/>
</dbReference>
<reference evidence="13" key="1">
    <citation type="submission" date="2018-04" db="EMBL/GenBank/DDBJ databases">
        <title>Complete genome of Antarctic heterotrophic bacterium Hymenobacter nivis.</title>
        <authorList>
            <person name="Terashima M."/>
        </authorList>
    </citation>
    <scope>NUCLEOTIDE SEQUENCE [LARGE SCALE GENOMIC DNA]</scope>
    <source>
        <strain evidence="13">NBRC 111535</strain>
    </source>
</reference>
<comment type="catalytic activity">
    <reaction evidence="8">
        <text>a quinone + NADH + H(+) = a quinol + NAD(+)</text>
        <dbReference type="Rhea" id="RHEA:46160"/>
        <dbReference type="ChEBI" id="CHEBI:15378"/>
        <dbReference type="ChEBI" id="CHEBI:24646"/>
        <dbReference type="ChEBI" id="CHEBI:57540"/>
        <dbReference type="ChEBI" id="CHEBI:57945"/>
        <dbReference type="ChEBI" id="CHEBI:132124"/>
        <dbReference type="EC" id="1.6.5.9"/>
    </reaction>
</comment>
<dbReference type="InterPro" id="IPR054585">
    <property type="entry name" value="NDH2-like_C"/>
</dbReference>
<dbReference type="KEGG" id="hnv:DDQ68_05370"/>
<dbReference type="InterPro" id="IPR023753">
    <property type="entry name" value="FAD/NAD-binding_dom"/>
</dbReference>
<dbReference type="InterPro" id="IPR045024">
    <property type="entry name" value="NDH-2"/>
</dbReference>
<dbReference type="Gene3D" id="3.50.50.100">
    <property type="match status" value="1"/>
</dbReference>
<evidence type="ECO:0000256" key="6">
    <source>
        <dbReference type="ARBA" id="ARBA00023002"/>
    </source>
</evidence>
<evidence type="ECO:0000256" key="8">
    <source>
        <dbReference type="ARBA" id="ARBA00047599"/>
    </source>
</evidence>
<keyword evidence="6" id="KW-0560">Oxidoreductase</keyword>
<dbReference type="OrthoDB" id="9781621at2"/>
<evidence type="ECO:0000259" key="10">
    <source>
        <dbReference type="Pfam" id="PF07992"/>
    </source>
</evidence>
<dbReference type="PANTHER" id="PTHR43706:SF47">
    <property type="entry name" value="EXTERNAL NADH-UBIQUINONE OXIDOREDUCTASE 1, MITOCHONDRIAL-RELATED"/>
    <property type="match status" value="1"/>
</dbReference>
<dbReference type="Proteomes" id="UP000245999">
    <property type="component" value="Chromosome"/>
</dbReference>